<dbReference type="EMBL" id="JBHEZZ010000030">
    <property type="protein sequence ID" value="MFC1406533.1"/>
    <property type="molecule type" value="Genomic_DNA"/>
</dbReference>
<dbReference type="Pfam" id="PF03747">
    <property type="entry name" value="ADP_ribosyl_GH"/>
    <property type="match status" value="1"/>
</dbReference>
<proteinExistence type="inferred from homology"/>
<name>A0ABV6UYI8_9ACTN</name>
<organism evidence="3 4">
    <name type="scientific">Streptacidiphilus cavernicola</name>
    <dbReference type="NCBI Taxonomy" id="3342716"/>
    <lineage>
        <taxon>Bacteria</taxon>
        <taxon>Bacillati</taxon>
        <taxon>Actinomycetota</taxon>
        <taxon>Actinomycetes</taxon>
        <taxon>Kitasatosporales</taxon>
        <taxon>Streptomycetaceae</taxon>
        <taxon>Streptacidiphilus</taxon>
    </lineage>
</organism>
<reference evidence="3 4" key="1">
    <citation type="submission" date="2024-09" db="EMBL/GenBank/DDBJ databases">
        <authorList>
            <person name="Lee S.D."/>
        </authorList>
    </citation>
    <scope>NUCLEOTIDE SEQUENCE [LARGE SCALE GENOMIC DNA]</scope>
    <source>
        <strain evidence="3 4">N1-5</strain>
    </source>
</reference>
<evidence type="ECO:0000313" key="3">
    <source>
        <dbReference type="EMBL" id="MFC1406533.1"/>
    </source>
</evidence>
<dbReference type="PANTHER" id="PTHR16222">
    <property type="entry name" value="ADP-RIBOSYLGLYCOHYDROLASE"/>
    <property type="match status" value="1"/>
</dbReference>
<keyword evidence="2" id="KW-0378">Hydrolase</keyword>
<dbReference type="Gene3D" id="1.10.4080.10">
    <property type="entry name" value="ADP-ribosylation/Crystallin J1"/>
    <property type="match status" value="1"/>
</dbReference>
<dbReference type="RefSeq" id="WP_051726227.1">
    <property type="nucleotide sequence ID" value="NZ_JBHEZZ010000030.1"/>
</dbReference>
<protein>
    <submittedName>
        <fullName evidence="3">ADP-ribosylglycohydrolase family protein</fullName>
    </submittedName>
</protein>
<dbReference type="SUPFAM" id="SSF101478">
    <property type="entry name" value="ADP-ribosylglycohydrolase"/>
    <property type="match status" value="1"/>
</dbReference>
<comment type="similarity">
    <text evidence="1">Belongs to the ADP-ribosylglycohydrolase family.</text>
</comment>
<sequence>MHNQNALHPTATITDTAVGDRALGALYGLALGDALGMPTQVMSRAAITSRFGQVTGFEPGPPDNPVAAGLPAASVTDDTEQAVLVGRLLVRGDGHIDPHTLARELLDWEATMKARGSLDLLGPSTKAALDAVARGASVEEAGRTGTTNGAAMRVAPVGIAFPFGSEGRDGDLDGDLDLDGFLDRVVESCQVTHATGIGIAAAAAVAAAVSAGVSGAGLDRCMDAAEQAAAAGSLRGAWVAGADIATRIGWARRLVTGVPRDQAIELIVNLVGTSVASQESIPAAFAVLTLAGADPWQCGLIAANLGGDCDTIGAIACAIAGSVSGHAALPAEAVTALDAVNGIDLRGLSADLLTLRSATHG</sequence>
<comment type="caution">
    <text evidence="3">The sequence shown here is derived from an EMBL/GenBank/DDBJ whole genome shotgun (WGS) entry which is preliminary data.</text>
</comment>
<accession>A0ABV6UYI8</accession>
<keyword evidence="4" id="KW-1185">Reference proteome</keyword>
<dbReference type="PANTHER" id="PTHR16222:SF24">
    <property type="entry name" value="ADP-RIBOSYLHYDROLASE ARH3"/>
    <property type="match status" value="1"/>
</dbReference>
<evidence type="ECO:0000313" key="4">
    <source>
        <dbReference type="Proteomes" id="UP001592528"/>
    </source>
</evidence>
<evidence type="ECO:0000256" key="1">
    <source>
        <dbReference type="ARBA" id="ARBA00010702"/>
    </source>
</evidence>
<gene>
    <name evidence="3" type="ORF">ACEZDJ_35085</name>
</gene>
<dbReference type="InterPro" id="IPR005502">
    <property type="entry name" value="Ribosyl_crysJ1"/>
</dbReference>
<dbReference type="InterPro" id="IPR050792">
    <property type="entry name" value="ADP-ribosylglycohydrolase"/>
</dbReference>
<dbReference type="InterPro" id="IPR036705">
    <property type="entry name" value="Ribosyl_crysJ1_sf"/>
</dbReference>
<evidence type="ECO:0000256" key="2">
    <source>
        <dbReference type="ARBA" id="ARBA00022801"/>
    </source>
</evidence>
<dbReference type="Proteomes" id="UP001592528">
    <property type="component" value="Unassembled WGS sequence"/>
</dbReference>